<reference evidence="1" key="1">
    <citation type="submission" date="2018-04" db="EMBL/GenBank/DDBJ databases">
        <title>Genomes of the Obligate Erwinia dacicola and Facultative Enterobacter sp. OLF Endosymbionts of the Olive Fruit fly, Bactrocera oleae.</title>
        <authorList>
            <person name="Estes A.M."/>
            <person name="Hearn D.J."/>
            <person name="Agarwal S."/>
            <person name="Pierson E.A."/>
            <person name="Dunning-Hotopp J.C."/>
        </authorList>
    </citation>
    <scope>NUCLEOTIDE SEQUENCE [LARGE SCALE GENOMIC DNA]</scope>
    <source>
        <strain evidence="1">Oroville</strain>
    </source>
</reference>
<name>A0A328TU66_9GAMM</name>
<protein>
    <submittedName>
        <fullName evidence="1">Uncharacterized protein</fullName>
    </submittedName>
</protein>
<organism evidence="1 2">
    <name type="scientific">Candidatus Erwinia dacicola</name>
    <dbReference type="NCBI Taxonomy" id="252393"/>
    <lineage>
        <taxon>Bacteria</taxon>
        <taxon>Pseudomonadati</taxon>
        <taxon>Pseudomonadota</taxon>
        <taxon>Gammaproteobacteria</taxon>
        <taxon>Enterobacterales</taxon>
        <taxon>Erwiniaceae</taxon>
        <taxon>Erwinia</taxon>
    </lineage>
</organism>
<gene>
    <name evidence="1" type="ORF">ACZ87_01793</name>
</gene>
<accession>A0A328TU66</accession>
<dbReference type="AlphaFoldDB" id="A0A328TU66"/>
<comment type="caution">
    <text evidence="1">The sequence shown here is derived from an EMBL/GenBank/DDBJ whole genome shotgun (WGS) entry which is preliminary data.</text>
</comment>
<evidence type="ECO:0000313" key="1">
    <source>
        <dbReference type="EMBL" id="RAP71396.1"/>
    </source>
</evidence>
<evidence type="ECO:0000313" key="2">
    <source>
        <dbReference type="Proteomes" id="UP000244334"/>
    </source>
</evidence>
<sequence>MYLYLLASVITLGNNAQLRKDEVVCAAFNEEMVVDCDFHWDFSVIWA</sequence>
<keyword evidence="2" id="KW-1185">Reference proteome</keyword>
<dbReference type="EMBL" id="LJAM02000150">
    <property type="protein sequence ID" value="RAP71396.1"/>
    <property type="molecule type" value="Genomic_DNA"/>
</dbReference>
<proteinExistence type="predicted"/>
<dbReference type="Proteomes" id="UP000244334">
    <property type="component" value="Unassembled WGS sequence"/>
</dbReference>